<evidence type="ECO:0000313" key="7">
    <source>
        <dbReference type="EMBL" id="NKE43947.1"/>
    </source>
</evidence>
<sequence length="325" mass="35897">MRIAMDAAQNLPIIDLGALGTAEGDAAIARALDAAFGGIGFAYFANTPISPAQQAAIFAASRRFHALPDAAKRAIDMNGFHRGYMAPKTSVIQTSSVARVTKPNFSESFMFMHEVAEDDPRFGMPLQGPNQWPAELPGFRAEVLAYQAAMEDFCRRLLRPIALALNLPPDFLLPFFEKPTTFLRLLHYPPQPPDAAEDEFGSAPHTDYGFITVLLQDMSGGLEVRRADGMWLRATPIPGSFVVNVGDMLARWTNGRWQSTPHRVKNLSGGDRYSCPYFFDMDMASEVACLPSCTSAANPAKHPPVLYGDYLLERLNKNYSYRRQA</sequence>
<evidence type="ECO:0000256" key="2">
    <source>
        <dbReference type="ARBA" id="ARBA00022723"/>
    </source>
</evidence>
<evidence type="ECO:0000259" key="6">
    <source>
        <dbReference type="PROSITE" id="PS51471"/>
    </source>
</evidence>
<comment type="caution">
    <text evidence="7">The sequence shown here is derived from an EMBL/GenBank/DDBJ whole genome shotgun (WGS) entry which is preliminary data.</text>
</comment>
<accession>A0ABX1EV46</accession>
<keyword evidence="3 5" id="KW-0560">Oxidoreductase</keyword>
<keyword evidence="8" id="KW-1185">Reference proteome</keyword>
<name>A0ABX1EV46_9PROT</name>
<dbReference type="PANTHER" id="PTHR10209">
    <property type="entry name" value="OXIDOREDUCTASE, 2OG-FE II OXYGENASE FAMILY PROTEIN"/>
    <property type="match status" value="1"/>
</dbReference>
<proteinExistence type="inferred from homology"/>
<keyword evidence="4 5" id="KW-0408">Iron</keyword>
<reference evidence="7 8" key="1">
    <citation type="submission" date="2020-03" db="EMBL/GenBank/DDBJ databases">
        <title>Roseomonas selenitidurans sp. nov. isolated from soil.</title>
        <authorList>
            <person name="Liu H."/>
        </authorList>
    </citation>
    <scope>NUCLEOTIDE SEQUENCE [LARGE SCALE GENOMIC DNA]</scope>
    <source>
        <strain evidence="7 8">JCM 15073</strain>
    </source>
</reference>
<dbReference type="InterPro" id="IPR044861">
    <property type="entry name" value="IPNS-like_FE2OG_OXY"/>
</dbReference>
<comment type="similarity">
    <text evidence="1 5">Belongs to the iron/ascorbate-dependent oxidoreductase family.</text>
</comment>
<dbReference type="Gene3D" id="2.60.120.330">
    <property type="entry name" value="B-lactam Antibiotic, Isopenicillin N Synthase, Chain"/>
    <property type="match status" value="1"/>
</dbReference>
<dbReference type="Proteomes" id="UP000765160">
    <property type="component" value="Unassembled WGS sequence"/>
</dbReference>
<organism evidence="7 8">
    <name type="scientific">Falsiroseomonas frigidaquae</name>
    <dbReference type="NCBI Taxonomy" id="487318"/>
    <lineage>
        <taxon>Bacteria</taxon>
        <taxon>Pseudomonadati</taxon>
        <taxon>Pseudomonadota</taxon>
        <taxon>Alphaproteobacteria</taxon>
        <taxon>Acetobacterales</taxon>
        <taxon>Roseomonadaceae</taxon>
        <taxon>Falsiroseomonas</taxon>
    </lineage>
</organism>
<evidence type="ECO:0000256" key="3">
    <source>
        <dbReference type="ARBA" id="ARBA00023002"/>
    </source>
</evidence>
<protein>
    <submittedName>
        <fullName evidence="7">Isopenicillin N synthase family oxygenase</fullName>
    </submittedName>
</protein>
<dbReference type="PANTHER" id="PTHR10209:SF881">
    <property type="entry name" value="FI07970P-RELATED"/>
    <property type="match status" value="1"/>
</dbReference>
<dbReference type="PRINTS" id="PR00682">
    <property type="entry name" value="IPNSYNTHASE"/>
</dbReference>
<dbReference type="InterPro" id="IPR005123">
    <property type="entry name" value="Oxoglu/Fe-dep_dioxygenase_dom"/>
</dbReference>
<dbReference type="SUPFAM" id="SSF51197">
    <property type="entry name" value="Clavaminate synthase-like"/>
    <property type="match status" value="1"/>
</dbReference>
<evidence type="ECO:0000256" key="4">
    <source>
        <dbReference type="ARBA" id="ARBA00023004"/>
    </source>
</evidence>
<dbReference type="Pfam" id="PF14226">
    <property type="entry name" value="DIOX_N"/>
    <property type="match status" value="1"/>
</dbReference>
<keyword evidence="2 5" id="KW-0479">Metal-binding</keyword>
<dbReference type="EMBL" id="JAAVTX010000001">
    <property type="protein sequence ID" value="NKE43947.1"/>
    <property type="molecule type" value="Genomic_DNA"/>
</dbReference>
<gene>
    <name evidence="7" type="ORF">HB662_04105</name>
</gene>
<dbReference type="InterPro" id="IPR026992">
    <property type="entry name" value="DIOX_N"/>
</dbReference>
<evidence type="ECO:0000256" key="1">
    <source>
        <dbReference type="ARBA" id="ARBA00008056"/>
    </source>
</evidence>
<evidence type="ECO:0000256" key="5">
    <source>
        <dbReference type="RuleBase" id="RU003682"/>
    </source>
</evidence>
<evidence type="ECO:0000313" key="8">
    <source>
        <dbReference type="Proteomes" id="UP000765160"/>
    </source>
</evidence>
<dbReference type="InterPro" id="IPR027443">
    <property type="entry name" value="IPNS-like_sf"/>
</dbReference>
<feature type="domain" description="Fe2OG dioxygenase" evidence="6">
    <location>
        <begin position="179"/>
        <end position="281"/>
    </location>
</feature>
<dbReference type="PROSITE" id="PS51471">
    <property type="entry name" value="FE2OG_OXY"/>
    <property type="match status" value="1"/>
</dbReference>
<dbReference type="Pfam" id="PF03171">
    <property type="entry name" value="2OG-FeII_Oxy"/>
    <property type="match status" value="1"/>
</dbReference>